<dbReference type="AlphaFoldDB" id="A0A409X5I6"/>
<organism evidence="2 3">
    <name type="scientific">Psilocybe cyanescens</name>
    <dbReference type="NCBI Taxonomy" id="93625"/>
    <lineage>
        <taxon>Eukaryota</taxon>
        <taxon>Fungi</taxon>
        <taxon>Dikarya</taxon>
        <taxon>Basidiomycota</taxon>
        <taxon>Agaricomycotina</taxon>
        <taxon>Agaricomycetes</taxon>
        <taxon>Agaricomycetidae</taxon>
        <taxon>Agaricales</taxon>
        <taxon>Agaricineae</taxon>
        <taxon>Strophariaceae</taxon>
        <taxon>Psilocybe</taxon>
    </lineage>
</organism>
<dbReference type="Proteomes" id="UP000283269">
    <property type="component" value="Unassembled WGS sequence"/>
</dbReference>
<feature type="compositionally biased region" description="Basic and acidic residues" evidence="1">
    <location>
        <begin position="120"/>
        <end position="134"/>
    </location>
</feature>
<name>A0A409X5I6_PSICY</name>
<feature type="region of interest" description="Disordered" evidence="1">
    <location>
        <begin position="120"/>
        <end position="145"/>
    </location>
</feature>
<dbReference type="OrthoDB" id="5424209at2759"/>
<gene>
    <name evidence="2" type="ORF">CVT25_001691</name>
</gene>
<dbReference type="InParanoid" id="A0A409X5I6"/>
<evidence type="ECO:0000313" key="2">
    <source>
        <dbReference type="EMBL" id="PPQ85992.1"/>
    </source>
</evidence>
<feature type="region of interest" description="Disordered" evidence="1">
    <location>
        <begin position="12"/>
        <end position="41"/>
    </location>
</feature>
<accession>A0A409X5I6</accession>
<protein>
    <submittedName>
        <fullName evidence="2">Uncharacterized protein</fullName>
    </submittedName>
</protein>
<sequence>MPLSQEEINMNIQHAKRAHVKQDSDDEEGAASVSASTGNAASSRVLHLPDEHAVPVEEATGYYNGLASRPYFIYQTGTRIPGVEIKFGSSDLHSAIRLGHTGKTVSIRKSSRSWKPTKIKVENDEDMHLGKDGHNDDDDDRNEASREKARVTIWVGVPGDTVPTACHNAAQAVLNLLLGLQITDFEVEFRESHYRLL</sequence>
<comment type="caution">
    <text evidence="2">The sequence shown here is derived from an EMBL/GenBank/DDBJ whole genome shotgun (WGS) entry which is preliminary data.</text>
</comment>
<dbReference type="EMBL" id="NHYD01002585">
    <property type="protein sequence ID" value="PPQ85992.1"/>
    <property type="molecule type" value="Genomic_DNA"/>
</dbReference>
<evidence type="ECO:0000256" key="1">
    <source>
        <dbReference type="SAM" id="MobiDB-lite"/>
    </source>
</evidence>
<reference evidence="2 3" key="1">
    <citation type="journal article" date="2018" name="Evol. Lett.">
        <title>Horizontal gene cluster transfer increased hallucinogenic mushroom diversity.</title>
        <authorList>
            <person name="Reynolds H.T."/>
            <person name="Vijayakumar V."/>
            <person name="Gluck-Thaler E."/>
            <person name="Korotkin H.B."/>
            <person name="Matheny P.B."/>
            <person name="Slot J.C."/>
        </authorList>
    </citation>
    <scope>NUCLEOTIDE SEQUENCE [LARGE SCALE GENOMIC DNA]</scope>
    <source>
        <strain evidence="2 3">2631</strain>
    </source>
</reference>
<keyword evidence="3" id="KW-1185">Reference proteome</keyword>
<evidence type="ECO:0000313" key="3">
    <source>
        <dbReference type="Proteomes" id="UP000283269"/>
    </source>
</evidence>
<proteinExistence type="predicted"/>